<name>A0A397EMM5_APHAT</name>
<evidence type="ECO:0000313" key="13">
    <source>
        <dbReference type="EMBL" id="RHZ42856.1"/>
    </source>
</evidence>
<keyword evidence="4" id="KW-1015">Disulfide bond</keyword>
<keyword evidence="6" id="KW-0720">Serine protease</keyword>
<reference evidence="14 15" key="1">
    <citation type="submission" date="2018-08" db="EMBL/GenBank/DDBJ databases">
        <title>Aphanomyces genome sequencing and annotation.</title>
        <authorList>
            <person name="Minardi D."/>
            <person name="Oidtmann B."/>
            <person name="Van Der Giezen M."/>
            <person name="Studholme D.J."/>
        </authorList>
    </citation>
    <scope>NUCLEOTIDE SEQUENCE [LARGE SCALE GENOMIC DNA]</scope>
    <source>
        <strain evidence="12 15">197901</strain>
        <strain evidence="13 18">FDL457</strain>
        <strain evidence="10 14">Kv</strain>
        <strain evidence="11 17">Si</strain>
        <strain evidence="9 16">Yx</strain>
    </source>
</reference>
<evidence type="ECO:0000313" key="11">
    <source>
        <dbReference type="EMBL" id="RHY54974.1"/>
    </source>
</evidence>
<keyword evidence="6" id="KW-0378">Hydrolase</keyword>
<dbReference type="EMBL" id="QUSZ01004015">
    <property type="protein sequence ID" value="RHY16247.1"/>
    <property type="molecule type" value="Genomic_DNA"/>
</dbReference>
<evidence type="ECO:0000313" key="14">
    <source>
        <dbReference type="Proteomes" id="UP000265427"/>
    </source>
</evidence>
<dbReference type="SMART" id="SM00020">
    <property type="entry name" value="Tryp_SPc"/>
    <property type="match status" value="1"/>
</dbReference>
<dbReference type="Proteomes" id="UP000266239">
    <property type="component" value="Unassembled WGS sequence"/>
</dbReference>
<accession>A0A397EMM5</accession>
<evidence type="ECO:0000256" key="6">
    <source>
        <dbReference type="RuleBase" id="RU363034"/>
    </source>
</evidence>
<dbReference type="InterPro" id="IPR001254">
    <property type="entry name" value="Trypsin_dom"/>
</dbReference>
<dbReference type="PANTHER" id="PTHR24276:SF98">
    <property type="entry name" value="FI18310P1-RELATED"/>
    <property type="match status" value="1"/>
</dbReference>
<evidence type="ECO:0000256" key="3">
    <source>
        <dbReference type="ARBA" id="ARBA00023026"/>
    </source>
</evidence>
<protein>
    <recommendedName>
        <fullName evidence="8">Peptidase S1 domain-containing protein</fullName>
    </recommendedName>
</protein>
<keyword evidence="5" id="KW-0325">Glycoprotein</keyword>
<dbReference type="Proteomes" id="UP000266196">
    <property type="component" value="Unassembled WGS sequence"/>
</dbReference>
<dbReference type="Proteomes" id="UP000265427">
    <property type="component" value="Unassembled WGS sequence"/>
</dbReference>
<dbReference type="EMBL" id="QUTA01006467">
    <property type="protein sequence ID" value="RHY11031.1"/>
    <property type="molecule type" value="Genomic_DNA"/>
</dbReference>
<sequence length="251" mass="27025">MQLAFLLALTVAVATLAQDQIVPSQVDVGVPVAQFGKHRYVAGLKESPNGPSECGGSLIAPNVVLTAAHCLRLTNAVVVGTHNLTGFADGELANVTQKIRHPDGLIDVGILILDRNITTIQPVKVSFEFLPEDVPAWVRGWGTTSSGSKSPVLKELNVVTWDWKRTLSAVLPKLLLDTEFGARGESLENACNGDSGGPLTIEENGTARLVGLFVAHVGCFRLSKPGLYERLSTSRDFIEPYLPKYCKPNLR</sequence>
<feature type="signal peptide" evidence="7">
    <location>
        <begin position="1"/>
        <end position="17"/>
    </location>
</feature>
<evidence type="ECO:0000313" key="15">
    <source>
        <dbReference type="Proteomes" id="UP000266196"/>
    </source>
</evidence>
<keyword evidence="2 7" id="KW-0732">Signal</keyword>
<proteinExistence type="inferred from homology"/>
<dbReference type="PROSITE" id="PS00134">
    <property type="entry name" value="TRYPSIN_HIS"/>
    <property type="match status" value="1"/>
</dbReference>
<evidence type="ECO:0000313" key="9">
    <source>
        <dbReference type="EMBL" id="RHY11031.1"/>
    </source>
</evidence>
<evidence type="ECO:0000256" key="2">
    <source>
        <dbReference type="ARBA" id="ARBA00022729"/>
    </source>
</evidence>
<evidence type="ECO:0000256" key="4">
    <source>
        <dbReference type="ARBA" id="ARBA00023157"/>
    </source>
</evidence>
<keyword evidence="3" id="KW-0843">Virulence</keyword>
<evidence type="ECO:0000313" key="18">
    <source>
        <dbReference type="Proteomes" id="UP000286510"/>
    </source>
</evidence>
<evidence type="ECO:0000313" key="17">
    <source>
        <dbReference type="Proteomes" id="UP000283543"/>
    </source>
</evidence>
<organism evidence="12 15">
    <name type="scientific">Aphanomyces astaci</name>
    <name type="common">Crayfish plague agent</name>
    <dbReference type="NCBI Taxonomy" id="112090"/>
    <lineage>
        <taxon>Eukaryota</taxon>
        <taxon>Sar</taxon>
        <taxon>Stramenopiles</taxon>
        <taxon>Oomycota</taxon>
        <taxon>Saprolegniomycetes</taxon>
        <taxon>Saprolegniales</taxon>
        <taxon>Verrucalvaceae</taxon>
        <taxon>Aphanomyces</taxon>
    </lineage>
</organism>
<dbReference type="PROSITE" id="PS50240">
    <property type="entry name" value="TRYPSIN_DOM"/>
    <property type="match status" value="1"/>
</dbReference>
<comment type="caution">
    <text evidence="12">The sequence shown here is derived from an EMBL/GenBank/DDBJ whole genome shotgun (WGS) entry which is preliminary data.</text>
</comment>
<dbReference type="GO" id="GO:0006508">
    <property type="term" value="P:proteolysis"/>
    <property type="evidence" value="ECO:0007669"/>
    <property type="project" value="UniProtKB-KW"/>
</dbReference>
<dbReference type="InterPro" id="IPR018114">
    <property type="entry name" value="TRYPSIN_HIS"/>
</dbReference>
<keyword evidence="6" id="KW-0645">Protease</keyword>
<dbReference type="InterPro" id="IPR009003">
    <property type="entry name" value="Peptidase_S1_PA"/>
</dbReference>
<dbReference type="InterPro" id="IPR033116">
    <property type="entry name" value="TRYPSIN_SER"/>
</dbReference>
<dbReference type="EMBL" id="QUTB01005510">
    <property type="protein sequence ID" value="RHY54974.1"/>
    <property type="molecule type" value="Genomic_DNA"/>
</dbReference>
<dbReference type="InterPro" id="IPR001314">
    <property type="entry name" value="Peptidase_S1A"/>
</dbReference>
<dbReference type="EMBL" id="QUTE01015470">
    <property type="protein sequence ID" value="RHY99731.1"/>
    <property type="molecule type" value="Genomic_DNA"/>
</dbReference>
<dbReference type="GO" id="GO:0004252">
    <property type="term" value="F:serine-type endopeptidase activity"/>
    <property type="evidence" value="ECO:0007669"/>
    <property type="project" value="InterPro"/>
</dbReference>
<comment type="similarity">
    <text evidence="1">Belongs to the peptidase S1 family.</text>
</comment>
<evidence type="ECO:0000259" key="8">
    <source>
        <dbReference type="PROSITE" id="PS50240"/>
    </source>
</evidence>
<dbReference type="PANTHER" id="PTHR24276">
    <property type="entry name" value="POLYSERASE-RELATED"/>
    <property type="match status" value="1"/>
</dbReference>
<dbReference type="VEuPathDB" id="FungiDB:H257_19417"/>
<dbReference type="Proteomes" id="UP000286510">
    <property type="component" value="Unassembled WGS sequence"/>
</dbReference>
<feature type="chain" id="PRO_5035557405" description="Peptidase S1 domain-containing protein" evidence="7">
    <location>
        <begin position="18"/>
        <end position="251"/>
    </location>
</feature>
<evidence type="ECO:0000256" key="7">
    <source>
        <dbReference type="SAM" id="SignalP"/>
    </source>
</evidence>
<dbReference type="PRINTS" id="PR00722">
    <property type="entry name" value="CHYMOTRYPSIN"/>
</dbReference>
<dbReference type="Gene3D" id="2.40.10.10">
    <property type="entry name" value="Trypsin-like serine proteases"/>
    <property type="match status" value="1"/>
</dbReference>
<dbReference type="Proteomes" id="UP000283543">
    <property type="component" value="Unassembled WGS sequence"/>
</dbReference>
<evidence type="ECO:0000313" key="16">
    <source>
        <dbReference type="Proteomes" id="UP000266239"/>
    </source>
</evidence>
<dbReference type="InterPro" id="IPR043504">
    <property type="entry name" value="Peptidase_S1_PA_chymotrypsin"/>
</dbReference>
<gene>
    <name evidence="9" type="ORF">DYB25_002494</name>
    <name evidence="13" type="ORF">DYB26_014267</name>
    <name evidence="12" type="ORF">DYB31_014680</name>
    <name evidence="11" type="ORF">DYB34_002197</name>
    <name evidence="10" type="ORF">DYB36_006172</name>
</gene>
<evidence type="ECO:0000256" key="1">
    <source>
        <dbReference type="ARBA" id="ARBA00007664"/>
    </source>
</evidence>
<dbReference type="PROSITE" id="PS00135">
    <property type="entry name" value="TRYPSIN_SER"/>
    <property type="match status" value="1"/>
</dbReference>
<dbReference type="InterPro" id="IPR050430">
    <property type="entry name" value="Peptidase_S1"/>
</dbReference>
<evidence type="ECO:0000313" key="12">
    <source>
        <dbReference type="EMBL" id="RHY99731.1"/>
    </source>
</evidence>
<dbReference type="EMBL" id="QUTF01000329">
    <property type="protein sequence ID" value="RHZ42856.1"/>
    <property type="molecule type" value="Genomic_DNA"/>
</dbReference>
<dbReference type="SUPFAM" id="SSF50494">
    <property type="entry name" value="Trypsin-like serine proteases"/>
    <property type="match status" value="1"/>
</dbReference>
<evidence type="ECO:0000256" key="5">
    <source>
        <dbReference type="ARBA" id="ARBA00023180"/>
    </source>
</evidence>
<dbReference type="CDD" id="cd00190">
    <property type="entry name" value="Tryp_SPc"/>
    <property type="match status" value="1"/>
</dbReference>
<dbReference type="AlphaFoldDB" id="A0A397EMM5"/>
<feature type="domain" description="Peptidase S1" evidence="8">
    <location>
        <begin position="21"/>
        <end position="243"/>
    </location>
</feature>
<dbReference type="Pfam" id="PF00089">
    <property type="entry name" value="Trypsin"/>
    <property type="match status" value="1"/>
</dbReference>
<evidence type="ECO:0000313" key="10">
    <source>
        <dbReference type="EMBL" id="RHY16247.1"/>
    </source>
</evidence>